<keyword evidence="3" id="KW-0946">Virion</keyword>
<evidence type="ECO:0000256" key="1">
    <source>
        <dbReference type="ARBA" id="ARBA00004328"/>
    </source>
</evidence>
<protein>
    <submittedName>
        <fullName evidence="4">Coat protein</fullName>
    </submittedName>
</protein>
<accession>A0A8S5KZP4</accession>
<proteinExistence type="predicted"/>
<comment type="subcellular location">
    <subcellularLocation>
        <location evidence="1">Virion</location>
    </subcellularLocation>
</comment>
<reference evidence="4" key="1">
    <citation type="submission" date="2020-09" db="EMBL/GenBank/DDBJ databases">
        <title>Leviviricetes taxonomy.</title>
        <authorList>
            <person name="Stockdale S.R."/>
            <person name="Callanan J."/>
            <person name="Adriaenssens E.M."/>
            <person name="Kuhn J.H."/>
            <person name="Rumnieks J."/>
            <person name="Shkoporov A."/>
            <person name="Draper L.A."/>
            <person name="Ross P."/>
            <person name="Hill C."/>
        </authorList>
    </citation>
    <scope>NUCLEOTIDE SEQUENCE</scope>
</reference>
<sequence>MAAQANITVFDGAATPVSHTLVPISTSNNNGELVAVWRENITSLPVEAQVNLTMKLKKLPSGVTRVAIRTEIPVMESVSGQNAAGYTAAPKVAFIDTEESIYYAHPRSTTASRRLTRQLHSNVLGNISTSVAAATSGFAPDLIDSLIVAS</sequence>
<name>A0A8S5KZP4_9VIRU</name>
<gene>
    <name evidence="4" type="primary">SRR6960799_14_2</name>
</gene>
<dbReference type="Gene3D" id="3.30.380.10">
    <property type="entry name" value="MS2 Viral Coat Protein"/>
    <property type="match status" value="1"/>
</dbReference>
<dbReference type="GeneID" id="80398176"/>
<dbReference type="InterPro" id="IPR015954">
    <property type="entry name" value="Phage_RNA-type_capsid"/>
</dbReference>
<evidence type="ECO:0000256" key="2">
    <source>
        <dbReference type="ARBA" id="ARBA00022561"/>
    </source>
</evidence>
<dbReference type="EMBL" id="BK013594">
    <property type="protein sequence ID" value="DAD50675.1"/>
    <property type="molecule type" value="Genomic_RNA"/>
</dbReference>
<keyword evidence="5" id="KW-1185">Reference proteome</keyword>
<organism evidence="4 5">
    <name type="scientific">ssRNA phage SRR6960799_14</name>
    <dbReference type="NCBI Taxonomy" id="2786570"/>
    <lineage>
        <taxon>Viruses</taxon>
        <taxon>Riboviria</taxon>
        <taxon>Orthornavirae</taxon>
        <taxon>Lenarviricota</taxon>
        <taxon>Leviviricetes</taxon>
        <taxon>Norzivirales</taxon>
        <taxon>Fiersviridae</taxon>
        <taxon>Chihyovirus</taxon>
        <taxon>Chihyovirus lutenecus</taxon>
    </lineage>
</organism>
<evidence type="ECO:0000313" key="5">
    <source>
        <dbReference type="Proteomes" id="UP000680871"/>
    </source>
</evidence>
<dbReference type="RefSeq" id="YP_010769223.1">
    <property type="nucleotide sequence ID" value="NC_073912.1"/>
</dbReference>
<dbReference type="GO" id="GO:0019028">
    <property type="term" value="C:viral capsid"/>
    <property type="evidence" value="ECO:0007669"/>
    <property type="project" value="UniProtKB-KW"/>
</dbReference>
<keyword evidence="2 4" id="KW-0167">Capsid protein</keyword>
<dbReference type="KEGG" id="vg:80398176"/>
<dbReference type="Proteomes" id="UP000680871">
    <property type="component" value="Segment"/>
</dbReference>
<evidence type="ECO:0000256" key="3">
    <source>
        <dbReference type="ARBA" id="ARBA00022844"/>
    </source>
</evidence>
<evidence type="ECO:0000313" key="4">
    <source>
        <dbReference type="EMBL" id="DAD50675.1"/>
    </source>
</evidence>